<evidence type="ECO:0000313" key="2">
    <source>
        <dbReference type="EMBL" id="KAL3889233.1"/>
    </source>
</evidence>
<reference evidence="3 4" key="1">
    <citation type="submission" date="2024-11" db="EMBL/GenBank/DDBJ databases">
        <title>Chromosome-level genome assembly of the freshwater bivalve Anodonta woodiana.</title>
        <authorList>
            <person name="Chen X."/>
        </authorList>
    </citation>
    <scope>NUCLEOTIDE SEQUENCE [LARGE SCALE GENOMIC DNA]</scope>
    <source>
        <strain evidence="3">MN2024</strain>
        <tissue evidence="3">Gills</tissue>
    </source>
</reference>
<evidence type="ECO:0000313" key="3">
    <source>
        <dbReference type="EMBL" id="KAL3889605.1"/>
    </source>
</evidence>
<gene>
    <name evidence="2" type="ORF">ACJMK2_001580</name>
    <name evidence="3" type="ORF">ACJMK2_001941</name>
</gene>
<dbReference type="EMBL" id="JBJQND010000001">
    <property type="protein sequence ID" value="KAL3889233.1"/>
    <property type="molecule type" value="Genomic_DNA"/>
</dbReference>
<dbReference type="EMBL" id="JBJQND010000001">
    <property type="protein sequence ID" value="KAL3889605.1"/>
    <property type="molecule type" value="Genomic_DNA"/>
</dbReference>
<comment type="caution">
    <text evidence="3">The sequence shown here is derived from an EMBL/GenBank/DDBJ whole genome shotgun (WGS) entry which is preliminary data.</text>
</comment>
<dbReference type="Pfam" id="PF18738">
    <property type="entry name" value="HEPN_DZIP3"/>
    <property type="match status" value="1"/>
</dbReference>
<accession>A0ABD3XVL6</accession>
<dbReference type="Proteomes" id="UP001634394">
    <property type="component" value="Unassembled WGS sequence"/>
</dbReference>
<feature type="domain" description="DZIP3-like HEPN" evidence="1">
    <location>
        <begin position="160"/>
        <end position="277"/>
    </location>
</feature>
<organism evidence="3 4">
    <name type="scientific">Sinanodonta woodiana</name>
    <name type="common">Chinese pond mussel</name>
    <name type="synonym">Anodonta woodiana</name>
    <dbReference type="NCBI Taxonomy" id="1069815"/>
    <lineage>
        <taxon>Eukaryota</taxon>
        <taxon>Metazoa</taxon>
        <taxon>Spiralia</taxon>
        <taxon>Lophotrochozoa</taxon>
        <taxon>Mollusca</taxon>
        <taxon>Bivalvia</taxon>
        <taxon>Autobranchia</taxon>
        <taxon>Heteroconchia</taxon>
        <taxon>Palaeoheterodonta</taxon>
        <taxon>Unionida</taxon>
        <taxon>Unionoidea</taxon>
        <taxon>Unionidae</taxon>
        <taxon>Unioninae</taxon>
        <taxon>Sinanodonta</taxon>
    </lineage>
</organism>
<dbReference type="InterPro" id="IPR041249">
    <property type="entry name" value="HEPN_DZIP3"/>
</dbReference>
<proteinExistence type="predicted"/>
<keyword evidence="4" id="KW-1185">Reference proteome</keyword>
<evidence type="ECO:0000259" key="1">
    <source>
        <dbReference type="Pfam" id="PF18738"/>
    </source>
</evidence>
<dbReference type="AlphaFoldDB" id="A0ABD3XVL6"/>
<protein>
    <recommendedName>
        <fullName evidence="1">DZIP3-like HEPN domain-containing protein</fullName>
    </recommendedName>
</protein>
<evidence type="ECO:0000313" key="4">
    <source>
        <dbReference type="Proteomes" id="UP001634394"/>
    </source>
</evidence>
<name>A0ABD3XVL6_SINWO</name>
<sequence length="301" mass="34928">MKTSTLDIKPDSFKFTDAIWTKEKHPDLHKHKDHILRIMEQLNILARPRSFNEMGEKTENYFLTPCMLRQESPIEVISPKDDPSMNLQYKLKADFQPWHADEGHDSDAPIMPEHMNQARLCVALATVCTNALREILLTHVSDKHANIYQAIRAKKADLTKKTQARRGQWQNSLLLPDQSQVVFPDPFGRYVASVDQFDISLLYILIRHVSTVSASVMGWGIDPIEHPSRDRCLGATVERIRLYRNQICHSMDGKISQHDFDDYWNKFDIVLDDIEQALGRQEFRAQLEKQRRQVISVYEAC</sequence>